<dbReference type="Proteomes" id="UP000289886">
    <property type="component" value="Unassembled WGS sequence"/>
</dbReference>
<organism evidence="7 8">
    <name type="scientific">Acipenser ruthenus</name>
    <name type="common">Sterlet sturgeon</name>
    <dbReference type="NCBI Taxonomy" id="7906"/>
    <lineage>
        <taxon>Eukaryota</taxon>
        <taxon>Metazoa</taxon>
        <taxon>Chordata</taxon>
        <taxon>Craniata</taxon>
        <taxon>Vertebrata</taxon>
        <taxon>Euteleostomi</taxon>
        <taxon>Actinopterygii</taxon>
        <taxon>Chondrostei</taxon>
        <taxon>Acipenseriformes</taxon>
        <taxon>Acipenseridae</taxon>
        <taxon>Acipenser</taxon>
    </lineage>
</organism>
<comment type="caution">
    <text evidence="7">The sequence shown here is derived from an EMBL/GenBank/DDBJ whole genome shotgun (WGS) entry which is preliminary data.</text>
</comment>
<dbReference type="Pfam" id="PF05764">
    <property type="entry name" value="YL1"/>
    <property type="match status" value="1"/>
</dbReference>
<evidence type="ECO:0000256" key="3">
    <source>
        <dbReference type="ARBA" id="ARBA00020000"/>
    </source>
</evidence>
<evidence type="ECO:0000313" key="8">
    <source>
        <dbReference type="Proteomes" id="UP000289886"/>
    </source>
</evidence>
<dbReference type="PANTHER" id="PTHR13275">
    <property type="entry name" value="YL-1 PROTEIN TRANSCRIPTION FACTOR-LIKE 1"/>
    <property type="match status" value="1"/>
</dbReference>
<dbReference type="AlphaFoldDB" id="A0A444USI9"/>
<dbReference type="EMBL" id="SCEB01010197">
    <property type="protein sequence ID" value="RXM91131.1"/>
    <property type="molecule type" value="Genomic_DNA"/>
</dbReference>
<evidence type="ECO:0000313" key="7">
    <source>
        <dbReference type="EMBL" id="RXM91131.1"/>
    </source>
</evidence>
<name>A0A444USI9_ACIRT</name>
<evidence type="ECO:0000256" key="4">
    <source>
        <dbReference type="ARBA" id="ARBA00032814"/>
    </source>
</evidence>
<accession>A0A444USI9</accession>
<dbReference type="Pfam" id="PF08265">
    <property type="entry name" value="YL1_C"/>
    <property type="match status" value="1"/>
</dbReference>
<protein>
    <recommendedName>
        <fullName evidence="3">Vacuolar protein sorting-associated protein 72 homolog</fullName>
    </recommendedName>
    <alternativeName>
        <fullName evidence="4">Transcription factor-like 1</fullName>
    </alternativeName>
</protein>
<feature type="compositionally biased region" description="Basic and acidic residues" evidence="5">
    <location>
        <begin position="141"/>
        <end position="162"/>
    </location>
</feature>
<dbReference type="InterPro" id="IPR046757">
    <property type="entry name" value="YL1_N"/>
</dbReference>
<evidence type="ECO:0000256" key="1">
    <source>
        <dbReference type="ARBA" id="ARBA00002050"/>
    </source>
</evidence>
<feature type="region of interest" description="Disordered" evidence="5">
    <location>
        <begin position="1"/>
        <end position="164"/>
    </location>
</feature>
<dbReference type="GO" id="GO:0005634">
    <property type="term" value="C:nucleus"/>
    <property type="evidence" value="ECO:0007669"/>
    <property type="project" value="TreeGrafter"/>
</dbReference>
<feature type="compositionally biased region" description="Acidic residues" evidence="5">
    <location>
        <begin position="127"/>
        <end position="140"/>
    </location>
</feature>
<feature type="region of interest" description="Disordered" evidence="5">
    <location>
        <begin position="219"/>
        <end position="246"/>
    </location>
</feature>
<dbReference type="PANTHER" id="PTHR13275:SF4">
    <property type="entry name" value="VACUOLAR PROTEIN SORTING-ASSOCIATED PROTEIN 72 HOMOLOG"/>
    <property type="match status" value="1"/>
</dbReference>
<comment type="similarity">
    <text evidence="2">Belongs to the VPS72/YL1 family.</text>
</comment>
<feature type="region of interest" description="Disordered" evidence="5">
    <location>
        <begin position="319"/>
        <end position="350"/>
    </location>
</feature>
<gene>
    <name evidence="7" type="ORF">EOD39_21493</name>
</gene>
<reference evidence="7 8" key="1">
    <citation type="submission" date="2019-01" db="EMBL/GenBank/DDBJ databases">
        <title>Draft Genome and Complete Hox-Cluster Characterization of the Sterlet Sturgeon (Acipenser ruthenus).</title>
        <authorList>
            <person name="Wei Q."/>
        </authorList>
    </citation>
    <scope>NUCLEOTIDE SEQUENCE [LARGE SCALE GENOMIC DNA]</scope>
    <source>
        <strain evidence="7">WHYD16114868_AA</strain>
        <tissue evidence="7">Blood</tissue>
    </source>
</reference>
<comment type="function">
    <text evidence="1">Deposition-and-exchange histone chaperone specific for H2AZ1, specifically chaperones H2AZ1 and deposits it into nucleosomes. As component of the SRCAP complex, mediates the ATP-dependent exchange of histone H2AZ1/H2B dimers for nucleosomal H2A/H2B, leading to transcriptional regulation of selected genes by chromatin remodeling.</text>
</comment>
<evidence type="ECO:0000256" key="2">
    <source>
        <dbReference type="ARBA" id="ARBA00006832"/>
    </source>
</evidence>
<keyword evidence="8" id="KW-1185">Reference proteome</keyword>
<feature type="compositionally biased region" description="Polar residues" evidence="5">
    <location>
        <begin position="109"/>
        <end position="119"/>
    </location>
</feature>
<feature type="compositionally biased region" description="Low complexity" evidence="5">
    <location>
        <begin position="223"/>
        <end position="238"/>
    </location>
</feature>
<evidence type="ECO:0000259" key="6">
    <source>
        <dbReference type="SMART" id="SM00993"/>
    </source>
</evidence>
<dbReference type="InterPro" id="IPR013272">
    <property type="entry name" value="Vps72/YL1_C"/>
</dbReference>
<feature type="domain" description="Vps72/YL1 C-terminal" evidence="6">
    <location>
        <begin position="276"/>
        <end position="305"/>
    </location>
</feature>
<evidence type="ECO:0000256" key="5">
    <source>
        <dbReference type="SAM" id="MobiDB-lite"/>
    </source>
</evidence>
<feature type="compositionally biased region" description="Acidic residues" evidence="5">
    <location>
        <begin position="52"/>
        <end position="75"/>
    </location>
</feature>
<sequence length="350" mass="39377">MSVAESRAQRKTAGNLMSKLLDAEEEDEFYKTTYGGFNEESGDDEYKSDQSASEDEVDSDFDIDEGAEPDSDQEESEPKRKRRVVTKAYKEPLKAAKPNPKARKAWAQPSGSEKGSTTFPLLPSEKPEEDEEEEGEEEEGVKEAAEKKEERRADHDVARTDLIKVTAPPHCENYERLEADKKKQVHKKRRCDGPLVRFHSVLTPLVSETHLKEETVDVEGLDQDPQQQPTPPSTASQDPPQPPTGQCARTFITFSDEETFESFFPRPRAHRPPVREICPVTHKPALYRDPITDIPYSNIRAFKIIREAYRKYVTAHGLPNTAAGGLGSPGDPNSRGTRQKIIIKQRMSAT</sequence>
<proteinExistence type="inferred from homology"/>
<dbReference type="SMART" id="SM00993">
    <property type="entry name" value="YL1_C"/>
    <property type="match status" value="1"/>
</dbReference>